<dbReference type="Gene3D" id="3.60.40.10">
    <property type="entry name" value="PPM-type phosphatase domain"/>
    <property type="match status" value="1"/>
</dbReference>
<dbReference type="SMART" id="SM00332">
    <property type="entry name" value="PP2Cc"/>
    <property type="match status" value="1"/>
</dbReference>
<evidence type="ECO:0000256" key="2">
    <source>
        <dbReference type="ARBA" id="ARBA00022801"/>
    </source>
</evidence>
<protein>
    <recommendedName>
        <fullName evidence="1">protein-serine/threonine phosphatase</fullName>
        <ecNumber evidence="1">3.1.3.16</ecNumber>
    </recommendedName>
</protein>
<comment type="catalytic activity">
    <reaction evidence="4">
        <text>O-phospho-L-seryl-[protein] + H2O = L-seryl-[protein] + phosphate</text>
        <dbReference type="Rhea" id="RHEA:20629"/>
        <dbReference type="Rhea" id="RHEA-COMP:9863"/>
        <dbReference type="Rhea" id="RHEA-COMP:11604"/>
        <dbReference type="ChEBI" id="CHEBI:15377"/>
        <dbReference type="ChEBI" id="CHEBI:29999"/>
        <dbReference type="ChEBI" id="CHEBI:43474"/>
        <dbReference type="ChEBI" id="CHEBI:83421"/>
        <dbReference type="EC" id="3.1.3.16"/>
    </reaction>
</comment>
<sequence length="265" mass="29758">MALKVLLRKFKALRLRRFATKAIKDKKEAKKRGTWVGMSHGFHTVERDGNPKGSVLAQREQIEGSEMWLFEAFDQQMGCGITKYLQSHLFDKKLNEQYQIGRKAKETMRKAYISTGAKIHKGEKANEIGGSTTVLVMNRKQFVAAAFGGYKAVVCKDGMAVQIGRKYQRAIRGQWPLSGILCVANGGDHKPPKDLRLVVTAQNVEPDMDFIILASNGVWEVMRYQEAVDLIGHIENAQRAAECLAEEALSRMSKSTISCIVIRFH</sequence>
<keyword evidence="3" id="KW-0904">Protein phosphatase</keyword>
<dbReference type="InterPro" id="IPR015655">
    <property type="entry name" value="PP2C"/>
</dbReference>
<evidence type="ECO:0000313" key="8">
    <source>
        <dbReference type="RefSeq" id="XP_010935948.1"/>
    </source>
</evidence>
<evidence type="ECO:0000256" key="3">
    <source>
        <dbReference type="ARBA" id="ARBA00022912"/>
    </source>
</evidence>
<dbReference type="Pfam" id="PF00481">
    <property type="entry name" value="PP2C"/>
    <property type="match status" value="1"/>
</dbReference>
<dbReference type="Proteomes" id="UP000504607">
    <property type="component" value="Chromosome 12"/>
</dbReference>
<evidence type="ECO:0000256" key="5">
    <source>
        <dbReference type="ARBA" id="ARBA00048336"/>
    </source>
</evidence>
<dbReference type="CDD" id="cd00143">
    <property type="entry name" value="PP2Cc"/>
    <property type="match status" value="1"/>
</dbReference>
<name>A0A6I9S0W1_ELAGV</name>
<evidence type="ECO:0000256" key="4">
    <source>
        <dbReference type="ARBA" id="ARBA00047761"/>
    </source>
</evidence>
<dbReference type="InParanoid" id="A0A6I9S0W1"/>
<dbReference type="EC" id="3.1.3.16" evidence="1"/>
<evidence type="ECO:0000313" key="7">
    <source>
        <dbReference type="Proteomes" id="UP000504607"/>
    </source>
</evidence>
<dbReference type="OrthoDB" id="613268at2759"/>
<dbReference type="InterPro" id="IPR001932">
    <property type="entry name" value="PPM-type_phosphatase-like_dom"/>
</dbReference>
<proteinExistence type="predicted"/>
<dbReference type="SUPFAM" id="SSF81606">
    <property type="entry name" value="PP2C-like"/>
    <property type="match status" value="1"/>
</dbReference>
<reference evidence="8" key="1">
    <citation type="submission" date="2025-08" db="UniProtKB">
        <authorList>
            <consortium name="RefSeq"/>
        </authorList>
    </citation>
    <scope>IDENTIFICATION</scope>
</reference>
<dbReference type="PANTHER" id="PTHR47992">
    <property type="entry name" value="PROTEIN PHOSPHATASE"/>
    <property type="match status" value="1"/>
</dbReference>
<comment type="catalytic activity">
    <reaction evidence="5">
        <text>O-phospho-L-threonyl-[protein] + H2O = L-threonyl-[protein] + phosphate</text>
        <dbReference type="Rhea" id="RHEA:47004"/>
        <dbReference type="Rhea" id="RHEA-COMP:11060"/>
        <dbReference type="Rhea" id="RHEA-COMP:11605"/>
        <dbReference type="ChEBI" id="CHEBI:15377"/>
        <dbReference type="ChEBI" id="CHEBI:30013"/>
        <dbReference type="ChEBI" id="CHEBI:43474"/>
        <dbReference type="ChEBI" id="CHEBI:61977"/>
        <dbReference type="EC" id="3.1.3.16"/>
    </reaction>
</comment>
<feature type="domain" description="PPM-type phosphatase" evidence="6">
    <location>
        <begin position="51"/>
        <end position="264"/>
    </location>
</feature>
<dbReference type="RefSeq" id="XP_010935948.1">
    <property type="nucleotide sequence ID" value="XM_010937646.2"/>
</dbReference>
<dbReference type="KEGG" id="egu:105055710"/>
<dbReference type="InterPro" id="IPR036457">
    <property type="entry name" value="PPM-type-like_dom_sf"/>
</dbReference>
<accession>A0A6I9S0W1</accession>
<evidence type="ECO:0000256" key="1">
    <source>
        <dbReference type="ARBA" id="ARBA00013081"/>
    </source>
</evidence>
<dbReference type="AlphaFoldDB" id="A0A6I9S0W1"/>
<evidence type="ECO:0000259" key="6">
    <source>
        <dbReference type="PROSITE" id="PS51746"/>
    </source>
</evidence>
<dbReference type="GeneID" id="105055710"/>
<dbReference type="GO" id="GO:0004722">
    <property type="term" value="F:protein serine/threonine phosphatase activity"/>
    <property type="evidence" value="ECO:0007669"/>
    <property type="project" value="UniProtKB-EC"/>
</dbReference>
<keyword evidence="7" id="KW-1185">Reference proteome</keyword>
<keyword evidence="2" id="KW-0378">Hydrolase</keyword>
<organism evidence="7 8">
    <name type="scientific">Elaeis guineensis var. tenera</name>
    <name type="common">Oil palm</name>
    <dbReference type="NCBI Taxonomy" id="51953"/>
    <lineage>
        <taxon>Eukaryota</taxon>
        <taxon>Viridiplantae</taxon>
        <taxon>Streptophyta</taxon>
        <taxon>Embryophyta</taxon>
        <taxon>Tracheophyta</taxon>
        <taxon>Spermatophyta</taxon>
        <taxon>Magnoliopsida</taxon>
        <taxon>Liliopsida</taxon>
        <taxon>Arecaceae</taxon>
        <taxon>Arecoideae</taxon>
        <taxon>Cocoseae</taxon>
        <taxon>Elaeidinae</taxon>
        <taxon>Elaeis</taxon>
    </lineage>
</organism>
<gene>
    <name evidence="8" type="primary">LOC105055710</name>
</gene>
<dbReference type="PROSITE" id="PS51746">
    <property type="entry name" value="PPM_2"/>
    <property type="match status" value="1"/>
</dbReference>